<dbReference type="PROSITE" id="PS00197">
    <property type="entry name" value="2FE2S_FER_1"/>
    <property type="match status" value="1"/>
</dbReference>
<reference evidence="4 5" key="1">
    <citation type="submission" date="2017-12" db="EMBL/GenBank/DDBJ databases">
        <title>Sequencing the genomes of 1000 Actinobacteria strains.</title>
        <authorList>
            <person name="Klenk H.-P."/>
        </authorList>
    </citation>
    <scope>NUCLEOTIDE SEQUENCE [LARGE SCALE GENOMIC DNA]</scope>
    <source>
        <strain evidence="4 5">DSM 44489</strain>
    </source>
</reference>
<dbReference type="PROSITE" id="PS51384">
    <property type="entry name" value="FAD_FR"/>
    <property type="match status" value="1"/>
</dbReference>
<dbReference type="InterPro" id="IPR001041">
    <property type="entry name" value="2Fe-2S_ferredoxin-type"/>
</dbReference>
<proteinExistence type="predicted"/>
<feature type="domain" description="FAD-binding FR-type" evidence="3">
    <location>
        <begin position="6"/>
        <end position="102"/>
    </location>
</feature>
<keyword evidence="5" id="KW-1185">Reference proteome</keyword>
<dbReference type="SUPFAM" id="SSF52343">
    <property type="entry name" value="Ferredoxin reductase-like, C-terminal NADP-linked domain"/>
    <property type="match status" value="1"/>
</dbReference>
<dbReference type="EMBL" id="PJMW01000003">
    <property type="protein sequence ID" value="PKV76916.1"/>
    <property type="molecule type" value="Genomic_DNA"/>
</dbReference>
<keyword evidence="4" id="KW-0808">Transferase</keyword>
<name>A0A2N3V5S1_9NOCA</name>
<organism evidence="4 5">
    <name type="scientific">Nocardia fluminea</name>
    <dbReference type="NCBI Taxonomy" id="134984"/>
    <lineage>
        <taxon>Bacteria</taxon>
        <taxon>Bacillati</taxon>
        <taxon>Actinomycetota</taxon>
        <taxon>Actinomycetes</taxon>
        <taxon>Mycobacteriales</taxon>
        <taxon>Nocardiaceae</taxon>
        <taxon>Nocardia</taxon>
    </lineage>
</organism>
<dbReference type="Proteomes" id="UP000233766">
    <property type="component" value="Unassembled WGS sequence"/>
</dbReference>
<dbReference type="PANTHER" id="PTHR47354">
    <property type="entry name" value="NADH OXIDOREDUCTASE HCR"/>
    <property type="match status" value="1"/>
</dbReference>
<dbReference type="InterPro" id="IPR039261">
    <property type="entry name" value="FNR_nucleotide-bd"/>
</dbReference>
<dbReference type="Gene3D" id="3.10.20.30">
    <property type="match status" value="1"/>
</dbReference>
<dbReference type="Pfam" id="PF00111">
    <property type="entry name" value="Fer2"/>
    <property type="match status" value="1"/>
</dbReference>
<dbReference type="InterPro" id="IPR017927">
    <property type="entry name" value="FAD-bd_FR_type"/>
</dbReference>
<feature type="domain" description="2Fe-2S ferredoxin-type" evidence="2">
    <location>
        <begin position="226"/>
        <end position="323"/>
    </location>
</feature>
<evidence type="ECO:0000313" key="4">
    <source>
        <dbReference type="EMBL" id="PKV76916.1"/>
    </source>
</evidence>
<dbReference type="InterPro" id="IPR036010">
    <property type="entry name" value="2Fe-2S_ferredoxin-like_sf"/>
</dbReference>
<sequence length="323" mass="34487">MTGNQITWQRGIVTASTRAADGIARIVVQAEHGVREAPGSHVDVRIGPDAVRSYSIVETDGASVTLGVRLSPTSRGGSAFMHALTPGAAIDITAPLQDFPLRIGARRYVLLAGGIGITAIAGMARTLARLGADYTLVYVGRTRAAMAFLPELTALHGGRLRLHVDDEGTGLDVAALIADADPESELYMCGPIRLMDAVRRGWLAAQLPLPNLRYETFGNSGWFDTEEFTVRVPRLGIETTVRTGDSLLEALERAGAEVMSDCRKGECGLCTVGIVDLHGALDHRDVFFSDAQKARAHMLCACVSRVVRDRADACPGVLTLDLP</sequence>
<dbReference type="SUPFAM" id="SSF54292">
    <property type="entry name" value="2Fe-2S ferredoxin-like"/>
    <property type="match status" value="1"/>
</dbReference>
<dbReference type="Gene3D" id="3.40.50.80">
    <property type="entry name" value="Nucleotide-binding domain of ferredoxin-NADP reductase (FNR) module"/>
    <property type="match status" value="1"/>
</dbReference>
<dbReference type="Gene3D" id="2.40.30.10">
    <property type="entry name" value="Translation factors"/>
    <property type="match status" value="1"/>
</dbReference>
<evidence type="ECO:0000259" key="3">
    <source>
        <dbReference type="PROSITE" id="PS51384"/>
    </source>
</evidence>
<dbReference type="OrthoDB" id="502624at2"/>
<accession>A0A2N3V5S1</accession>
<evidence type="ECO:0000313" key="5">
    <source>
        <dbReference type="Proteomes" id="UP000233766"/>
    </source>
</evidence>
<dbReference type="GO" id="GO:0051537">
    <property type="term" value="F:2 iron, 2 sulfur cluster binding"/>
    <property type="evidence" value="ECO:0007669"/>
    <property type="project" value="InterPro"/>
</dbReference>
<dbReference type="CDD" id="cd06185">
    <property type="entry name" value="PDR_like"/>
    <property type="match status" value="1"/>
</dbReference>
<dbReference type="GO" id="GO:0016491">
    <property type="term" value="F:oxidoreductase activity"/>
    <property type="evidence" value="ECO:0007669"/>
    <property type="project" value="InterPro"/>
</dbReference>
<dbReference type="SUPFAM" id="SSF63380">
    <property type="entry name" value="Riboflavin synthase domain-like"/>
    <property type="match status" value="1"/>
</dbReference>
<dbReference type="RefSeq" id="WP_101469061.1">
    <property type="nucleotide sequence ID" value="NZ_PJMW01000003.1"/>
</dbReference>
<dbReference type="GO" id="GO:0032259">
    <property type="term" value="P:methylation"/>
    <property type="evidence" value="ECO:0007669"/>
    <property type="project" value="UniProtKB-KW"/>
</dbReference>
<dbReference type="PANTHER" id="PTHR47354:SF2">
    <property type="entry name" value="BLR2392 PROTEIN"/>
    <property type="match status" value="1"/>
</dbReference>
<keyword evidence="4" id="KW-0489">Methyltransferase</keyword>
<comment type="cofactor">
    <cofactor evidence="1">
        <name>FAD</name>
        <dbReference type="ChEBI" id="CHEBI:57692"/>
    </cofactor>
</comment>
<dbReference type="GO" id="GO:0008168">
    <property type="term" value="F:methyltransferase activity"/>
    <property type="evidence" value="ECO:0007669"/>
    <property type="project" value="UniProtKB-KW"/>
</dbReference>
<evidence type="ECO:0000256" key="1">
    <source>
        <dbReference type="ARBA" id="ARBA00001974"/>
    </source>
</evidence>
<dbReference type="InterPro" id="IPR006058">
    <property type="entry name" value="2Fe2S_fd_BS"/>
</dbReference>
<dbReference type="PRINTS" id="PR00409">
    <property type="entry name" value="PHDIOXRDTASE"/>
</dbReference>
<dbReference type="CDD" id="cd00207">
    <property type="entry name" value="fer2"/>
    <property type="match status" value="1"/>
</dbReference>
<dbReference type="InterPro" id="IPR012675">
    <property type="entry name" value="Beta-grasp_dom_sf"/>
</dbReference>
<dbReference type="InterPro" id="IPR017938">
    <property type="entry name" value="Riboflavin_synthase-like_b-brl"/>
</dbReference>
<evidence type="ECO:0000259" key="2">
    <source>
        <dbReference type="PROSITE" id="PS51085"/>
    </source>
</evidence>
<protein>
    <submittedName>
        <fullName evidence="4">Vanillate demethylase subunit B</fullName>
    </submittedName>
</protein>
<dbReference type="PROSITE" id="PS51085">
    <property type="entry name" value="2FE2S_FER_2"/>
    <property type="match status" value="1"/>
</dbReference>
<gene>
    <name evidence="4" type="ORF">ATK86_7323</name>
</gene>
<dbReference type="AlphaFoldDB" id="A0A2N3V5S1"/>
<comment type="caution">
    <text evidence="4">The sequence shown here is derived from an EMBL/GenBank/DDBJ whole genome shotgun (WGS) entry which is preliminary data.</text>
</comment>
<dbReference type="InterPro" id="IPR050415">
    <property type="entry name" value="MRET"/>
</dbReference>